<gene>
    <name evidence="2" type="ORF">GQF02_08320</name>
</gene>
<keyword evidence="3" id="KW-1185">Reference proteome</keyword>
<evidence type="ECO:0000313" key="3">
    <source>
        <dbReference type="Proteomes" id="UP000467214"/>
    </source>
</evidence>
<dbReference type="Proteomes" id="UP000467214">
    <property type="component" value="Unassembled WGS sequence"/>
</dbReference>
<evidence type="ECO:0000313" key="2">
    <source>
        <dbReference type="EMBL" id="MXR36975.1"/>
    </source>
</evidence>
<keyword evidence="1" id="KW-0472">Membrane</keyword>
<keyword evidence="1" id="KW-1133">Transmembrane helix</keyword>
<dbReference type="EMBL" id="WSSB01000006">
    <property type="protein sequence ID" value="MXR36975.1"/>
    <property type="molecule type" value="Genomic_DNA"/>
</dbReference>
<name>A0A845BKW2_9NEIS</name>
<dbReference type="RefSeq" id="WP_160796309.1">
    <property type="nucleotide sequence ID" value="NZ_WSSB01000006.1"/>
</dbReference>
<proteinExistence type="predicted"/>
<keyword evidence="1" id="KW-0812">Transmembrane</keyword>
<comment type="caution">
    <text evidence="2">The sequence shown here is derived from an EMBL/GenBank/DDBJ whole genome shotgun (WGS) entry which is preliminary data.</text>
</comment>
<organism evidence="2 3">
    <name type="scientific">Craterilacuibacter sinensis</name>
    <dbReference type="NCBI Taxonomy" id="2686017"/>
    <lineage>
        <taxon>Bacteria</taxon>
        <taxon>Pseudomonadati</taxon>
        <taxon>Pseudomonadota</taxon>
        <taxon>Betaproteobacteria</taxon>
        <taxon>Neisseriales</taxon>
        <taxon>Neisseriaceae</taxon>
        <taxon>Craterilacuibacter</taxon>
    </lineage>
</organism>
<evidence type="ECO:0000256" key="1">
    <source>
        <dbReference type="SAM" id="Phobius"/>
    </source>
</evidence>
<feature type="transmembrane region" description="Helical" evidence="1">
    <location>
        <begin position="39"/>
        <end position="63"/>
    </location>
</feature>
<accession>A0A845BKW2</accession>
<protein>
    <submittedName>
        <fullName evidence="2">Uncharacterized protein</fullName>
    </submittedName>
</protein>
<reference evidence="2 3" key="1">
    <citation type="submission" date="2019-12" db="EMBL/GenBank/DDBJ databases">
        <title>Neisseriaceae gen. nov. sp. Genome sequencing and assembly.</title>
        <authorList>
            <person name="Liu Z."/>
            <person name="Li A."/>
        </authorList>
    </citation>
    <scope>NUCLEOTIDE SEQUENCE [LARGE SCALE GENOMIC DNA]</scope>
    <source>
        <strain evidence="2 3">B2N2-7</strain>
    </source>
</reference>
<dbReference type="AlphaFoldDB" id="A0A845BKW2"/>
<sequence>MGRTAWAGFVLGLFLLAATLITSLPDGMPIGVWRCVGLALLMETTLLPILMFPRLGLGIIGALR</sequence>